<dbReference type="Gene3D" id="1.10.8.270">
    <property type="entry name" value="putative rabgap domain of human tbc1 domain family member 14 like domains"/>
    <property type="match status" value="1"/>
</dbReference>
<dbReference type="PANTHER" id="PTHR22957">
    <property type="entry name" value="TBC1 DOMAIN FAMILY MEMBER GTPASE-ACTIVATING PROTEIN"/>
    <property type="match status" value="1"/>
</dbReference>
<dbReference type="GO" id="GO:0005096">
    <property type="term" value="F:GTPase activator activity"/>
    <property type="evidence" value="ECO:0007669"/>
    <property type="project" value="UniProtKB-KW"/>
</dbReference>
<dbReference type="SMART" id="SM00164">
    <property type="entry name" value="TBC"/>
    <property type="match status" value="1"/>
</dbReference>
<dbReference type="PROSITE" id="PS50086">
    <property type="entry name" value="TBC_RABGAP"/>
    <property type="match status" value="1"/>
</dbReference>
<sequence length="489" mass="54670">MKKQALSCDLGHGQLRIVSWKMFLGLLSTPPRAEEWIKEVNSQRKKYKELKSKYSQSSLDDEEDPNINNPLSLDTSSPWSKFFEDEQLRKTISQDVERTYPEYDYFQQNWVKEMMMGILFVYSKENSELSYKQGMHELLAPIIYMLDQEKMTRKEGNTLSLLYDENEVEGDAFTIFERIMKTTGCWFISRKPPPKGPGGKAPVGDSSDSPILVKCQHIYHNLLKAKDPGLYSYITSLKIEPQLFLLRWIRLLFGREFKLNETLLLWDAIFAFDKALTLTDHISVYMLMAIREQILNSDQNGVLQLLFKYPTLIPIAVESPGPLPPGQVAPPPTLTSGTALINIIVQSALDMAKHKKRPQAHQGAASPAPAPSVGNPLKGFARGWSGLTAGLGNIAASNIAANLSPRPGPPGQTSELDAELAQLKVLHSNIATRLENIVSILQTNLLPNDKATPDTVVLAVAELKQIKDVMMGHLPLQALPPIQPDPKLY</sequence>
<dbReference type="InterPro" id="IPR000195">
    <property type="entry name" value="Rab-GAP-TBC_dom"/>
</dbReference>
<evidence type="ECO:0000313" key="4">
    <source>
        <dbReference type="EMBL" id="NDV30885.1"/>
    </source>
</evidence>
<evidence type="ECO:0000256" key="2">
    <source>
        <dbReference type="ARBA" id="ARBA00043879"/>
    </source>
</evidence>
<dbReference type="SUPFAM" id="SSF47923">
    <property type="entry name" value="Ypt/Rab-GAP domain of gyp1p"/>
    <property type="match status" value="2"/>
</dbReference>
<dbReference type="FunFam" id="1.10.472.80:FF:000038">
    <property type="entry name" value="TBC1 domain family member 5"/>
    <property type="match status" value="1"/>
</dbReference>
<dbReference type="Pfam" id="PF00566">
    <property type="entry name" value="RabGAP-TBC"/>
    <property type="match status" value="1"/>
</dbReference>
<proteinExistence type="predicted"/>
<feature type="domain" description="Rab-GAP TBC" evidence="3">
    <location>
        <begin position="10"/>
        <end position="273"/>
    </location>
</feature>
<dbReference type="InterPro" id="IPR035969">
    <property type="entry name" value="Rab-GAP_TBC_sf"/>
</dbReference>
<organism evidence="4">
    <name type="scientific">Arcella intermedia</name>
    <dbReference type="NCBI Taxonomy" id="1963864"/>
    <lineage>
        <taxon>Eukaryota</taxon>
        <taxon>Amoebozoa</taxon>
        <taxon>Tubulinea</taxon>
        <taxon>Elardia</taxon>
        <taxon>Arcellinida</taxon>
        <taxon>Sphaerothecina</taxon>
        <taxon>Arcellidae</taxon>
        <taxon>Arcella</taxon>
    </lineage>
</organism>
<accession>A0A6B2L1V4</accession>
<dbReference type="AlphaFoldDB" id="A0A6B2L1V4"/>
<evidence type="ECO:0000259" key="3">
    <source>
        <dbReference type="PROSITE" id="PS50086"/>
    </source>
</evidence>
<dbReference type="Gene3D" id="1.10.472.80">
    <property type="entry name" value="Ypt/Rab-GAP domain of gyp1p, domain 3"/>
    <property type="match status" value="1"/>
</dbReference>
<dbReference type="PANTHER" id="PTHR22957:SF337">
    <property type="entry name" value="TBC1 DOMAIN FAMILY MEMBER 5"/>
    <property type="match status" value="1"/>
</dbReference>
<reference evidence="4" key="1">
    <citation type="journal article" date="2020" name="J. Eukaryot. Microbiol.">
        <title>De novo Sequencing, Assembly and Annotation of the Transcriptome for the Free-Living Testate Amoeba Arcella intermedia.</title>
        <authorList>
            <person name="Ribeiro G.M."/>
            <person name="Porfirio-Sousa A.L."/>
            <person name="Maurer-Alcala X.X."/>
            <person name="Katz L.A."/>
            <person name="Lahr D.J.G."/>
        </authorList>
    </citation>
    <scope>NUCLEOTIDE SEQUENCE</scope>
</reference>
<comment type="function">
    <text evidence="2">May act as a GTPase-activating protein for Rab family protein(s).</text>
</comment>
<protein>
    <recommendedName>
        <fullName evidence="3">Rab-GAP TBC domain-containing protein</fullName>
    </recommendedName>
</protein>
<dbReference type="FunFam" id="1.10.8.270:FF:000011">
    <property type="entry name" value="TBC1 domain family member 5"/>
    <property type="match status" value="1"/>
</dbReference>
<dbReference type="EMBL" id="GIBP01001916">
    <property type="protein sequence ID" value="NDV30885.1"/>
    <property type="molecule type" value="Transcribed_RNA"/>
</dbReference>
<name>A0A6B2L1V4_9EUKA</name>
<keyword evidence="1" id="KW-0343">GTPase activation</keyword>
<dbReference type="GO" id="GO:0005737">
    <property type="term" value="C:cytoplasm"/>
    <property type="evidence" value="ECO:0007669"/>
    <property type="project" value="UniProtKB-ARBA"/>
</dbReference>
<evidence type="ECO:0000256" key="1">
    <source>
        <dbReference type="ARBA" id="ARBA00022468"/>
    </source>
</evidence>